<comment type="caution">
    <text evidence="3">The sequence shown here is derived from an EMBL/GenBank/DDBJ whole genome shotgun (WGS) entry which is preliminary data.</text>
</comment>
<dbReference type="Gene3D" id="2.60.120.260">
    <property type="entry name" value="Galactose-binding domain-like"/>
    <property type="match status" value="1"/>
</dbReference>
<evidence type="ECO:0000256" key="1">
    <source>
        <dbReference type="SAM" id="MobiDB-lite"/>
    </source>
</evidence>
<evidence type="ECO:0000313" key="4">
    <source>
        <dbReference type="Proteomes" id="UP000308730"/>
    </source>
</evidence>
<dbReference type="OrthoDB" id="2563669at2759"/>
<keyword evidence="2" id="KW-0472">Membrane</keyword>
<gene>
    <name evidence="3" type="ORF">EUX98_g5175</name>
</gene>
<evidence type="ECO:0000256" key="2">
    <source>
        <dbReference type="SAM" id="Phobius"/>
    </source>
</evidence>
<dbReference type="Proteomes" id="UP000308730">
    <property type="component" value="Unassembled WGS sequence"/>
</dbReference>
<sequence>MNFTLDDTSSQLDYTPGAWAVQPPSDTQRTQFFQDTYHSAQEDGAQLNMSINGLSFYLYGSKGLGHGNFSVQYDDTIIFLSAYADASAFQQLLFSHTFDPNSTSPHFVSLTARLTGSGVRGSWLDIDYVTFTSPSSSTSPLTVSSGATVLPTVVPPWVSEPPPTSTSAAGSSATTNASASPPASTSSSSSKTSSKVPVALAAVFGSIIALVILGAVIYYVLRRIHDSRRARERNFRMGNSSAIMTPSIATRNGSTTLLTLAPPGGDSSAGGKANNTHTITPPSSPGFGDMVSGAGAGGEAEDKAVSTASSASAGASAVPLLAAPPSMPFAFLASSPISFNLTRKHKGDADSLRTDFLQV</sequence>
<keyword evidence="2" id="KW-1133">Transmembrane helix</keyword>
<protein>
    <submittedName>
        <fullName evidence="3">Uncharacterized protein</fullName>
    </submittedName>
</protein>
<evidence type="ECO:0000313" key="3">
    <source>
        <dbReference type="EMBL" id="THH29017.1"/>
    </source>
</evidence>
<reference evidence="3 4" key="1">
    <citation type="submission" date="2019-02" db="EMBL/GenBank/DDBJ databases">
        <title>Genome sequencing of the rare red list fungi Antrodiella citrinella (Flaviporus citrinellus).</title>
        <authorList>
            <person name="Buettner E."/>
            <person name="Kellner H."/>
        </authorList>
    </citation>
    <scope>NUCLEOTIDE SEQUENCE [LARGE SCALE GENOMIC DNA]</scope>
    <source>
        <strain evidence="3 4">DSM 108506</strain>
    </source>
</reference>
<organism evidence="3 4">
    <name type="scientific">Antrodiella citrinella</name>
    <dbReference type="NCBI Taxonomy" id="2447956"/>
    <lineage>
        <taxon>Eukaryota</taxon>
        <taxon>Fungi</taxon>
        <taxon>Dikarya</taxon>
        <taxon>Basidiomycota</taxon>
        <taxon>Agaricomycotina</taxon>
        <taxon>Agaricomycetes</taxon>
        <taxon>Polyporales</taxon>
        <taxon>Steccherinaceae</taxon>
        <taxon>Antrodiella</taxon>
    </lineage>
</organism>
<keyword evidence="4" id="KW-1185">Reference proteome</keyword>
<keyword evidence="2" id="KW-0812">Transmembrane</keyword>
<dbReference type="AlphaFoldDB" id="A0A4S4MU28"/>
<feature type="compositionally biased region" description="Low complexity" evidence="1">
    <location>
        <begin position="165"/>
        <end position="192"/>
    </location>
</feature>
<proteinExistence type="predicted"/>
<accession>A0A4S4MU28</accession>
<name>A0A4S4MU28_9APHY</name>
<dbReference type="EMBL" id="SGPM01000144">
    <property type="protein sequence ID" value="THH29017.1"/>
    <property type="molecule type" value="Genomic_DNA"/>
</dbReference>
<feature type="region of interest" description="Disordered" evidence="1">
    <location>
        <begin position="265"/>
        <end position="305"/>
    </location>
</feature>
<feature type="transmembrane region" description="Helical" evidence="2">
    <location>
        <begin position="198"/>
        <end position="221"/>
    </location>
</feature>
<feature type="region of interest" description="Disordered" evidence="1">
    <location>
        <begin position="154"/>
        <end position="192"/>
    </location>
</feature>